<proteinExistence type="inferred from homology"/>
<keyword evidence="3" id="KW-0812">Transmembrane</keyword>
<keyword evidence="8" id="KW-0325">Glycoprotein</keyword>
<dbReference type="NCBIfam" id="TIGR04183">
    <property type="entry name" value="Por_Secre_tail"/>
    <property type="match status" value="1"/>
</dbReference>
<dbReference type="SMART" id="SM00612">
    <property type="entry name" value="Kelch"/>
    <property type="match status" value="4"/>
</dbReference>
<evidence type="ECO:0000256" key="4">
    <source>
        <dbReference type="ARBA" id="ARBA00022729"/>
    </source>
</evidence>
<keyword evidence="5" id="KW-0256">Endoplasmic reticulum</keyword>
<dbReference type="InterPro" id="IPR021720">
    <property type="entry name" value="Malectin_dom"/>
</dbReference>
<dbReference type="Proteomes" id="UP001595814">
    <property type="component" value="Unassembled WGS sequence"/>
</dbReference>
<dbReference type="InterPro" id="IPR013783">
    <property type="entry name" value="Ig-like_fold"/>
</dbReference>
<dbReference type="SUPFAM" id="SSF49785">
    <property type="entry name" value="Galactose-binding domain-like"/>
    <property type="match status" value="3"/>
</dbReference>
<dbReference type="Pfam" id="PF22352">
    <property type="entry name" value="K319L-like_PKD"/>
    <property type="match status" value="1"/>
</dbReference>
<dbReference type="Pfam" id="PF18962">
    <property type="entry name" value="Por_Secre_tail"/>
    <property type="match status" value="1"/>
</dbReference>
<dbReference type="InterPro" id="IPR011889">
    <property type="entry name" value="Liste_lipo_26"/>
</dbReference>
<evidence type="ECO:0000313" key="13">
    <source>
        <dbReference type="Proteomes" id="UP001595814"/>
    </source>
</evidence>
<dbReference type="PANTHER" id="PTHR13460">
    <property type="match status" value="1"/>
</dbReference>
<dbReference type="Pfam" id="PF03382">
    <property type="entry name" value="DUF285"/>
    <property type="match status" value="1"/>
</dbReference>
<dbReference type="RefSeq" id="WP_192462343.1">
    <property type="nucleotide sequence ID" value="NZ_JACYFJ010000003.1"/>
</dbReference>
<accession>A0ABV8JLS5</accession>
<dbReference type="InterPro" id="IPR006652">
    <property type="entry name" value="Kelch_1"/>
</dbReference>
<feature type="signal peptide" evidence="10">
    <location>
        <begin position="1"/>
        <end position="20"/>
    </location>
</feature>
<evidence type="ECO:0000256" key="5">
    <source>
        <dbReference type="ARBA" id="ARBA00022824"/>
    </source>
</evidence>
<dbReference type="PANTHER" id="PTHR13460:SF0">
    <property type="entry name" value="MALECTIN"/>
    <property type="match status" value="1"/>
</dbReference>
<evidence type="ECO:0000256" key="10">
    <source>
        <dbReference type="SAM" id="SignalP"/>
    </source>
</evidence>
<dbReference type="CDD" id="cd00146">
    <property type="entry name" value="PKD"/>
    <property type="match status" value="1"/>
</dbReference>
<dbReference type="PROSITE" id="PS50093">
    <property type="entry name" value="PKD"/>
    <property type="match status" value="1"/>
</dbReference>
<reference evidence="13" key="1">
    <citation type="journal article" date="2019" name="Int. J. Syst. Evol. Microbiol.">
        <title>The Global Catalogue of Microorganisms (GCM) 10K type strain sequencing project: providing services to taxonomists for standard genome sequencing and annotation.</title>
        <authorList>
            <consortium name="The Broad Institute Genomics Platform"/>
            <consortium name="The Broad Institute Genome Sequencing Center for Infectious Disease"/>
            <person name="Wu L."/>
            <person name="Ma J."/>
        </authorList>
    </citation>
    <scope>NUCLEOTIDE SEQUENCE [LARGE SCALE GENOMIC DNA]</scope>
    <source>
        <strain evidence="13">CECT 7477</strain>
    </source>
</reference>
<evidence type="ECO:0000313" key="12">
    <source>
        <dbReference type="EMBL" id="MFC4094728.1"/>
    </source>
</evidence>
<sequence>MKTKLLNVLFLFIFFFGLRAQQPETNNYEVRINSGGNETTYFGKKFSNDFAFDAGSTLNRPQAGLPEPYSSFRFSRSQQMTYNVPVPNGQYTVNLHFSELWFGATGGGEGGAGKRVFDVSLEGQLAEDNLDIFAEVGAETMLVKTYAITVTDGTLNIHFDSRDQVGGERHPVINAIEVLGEQTQDQELNLQPISNKIDDVNDVVNDQVIVSGGDPTQNYTYSISGQPDGITIDSSGNLTGTITELALAGGENKNGIHDVTVTVSQQGVGSKSQSFIWTITQASCEWTEMADSHIERFEGVSQKIGDKLYVLGGFKRGIKVVPETEIYNVPNDSWQIGASMPLPVTHTAAVATGDEIWLIGGFAGDNPGVATNVVQIYNVLTDSWRMGPELPRDMGSGATALLGDKIYHFGGLLPDRQTVVGDHLVLDLKNEEAGWSSLAPMPEPRNHHSGIALNGLIYAIGGQVGHDGPRYDTKFVHAYNPTTDQWTRLADLARPRSHFKAATTWHNGKILISGGVQNGVVIPDISEYDAATNSWSEICKLPGNGLEEAAVQAFDNELIVAGGRPITHSNTIIDQTLSLPLATNSMLPPTANAGDDLQWELTTDSLMLNGAGNDPDGGFVVYQWSQVSGPNQAVLDNPRDGQLLVSNLAEGNYVFRLTVMDDENDMNFDIVAVDVVPPIQDMAIEGFAYYRSSGSAPNLVGGLYDGDKLYQFQDGAFFAGFEAVVSNNVKSIRYELEGPLGTKTISRNLDNSEPIWNEGADFGIHKITATPFSEINEGGLEGNSLTINYEIVNHCDAISIETYSASSCDAADGYAILLDAAGNNSRYASNLDEIWVYDDEHDYFIARNLTHGIYEISCEDRTNNADSIKTFEIGTQNPCSKPNDFAFRINTGGTSATYNGEAFEADNYFDTGSTLYRPQTGLPDPYRSFRYSRSQQMSYNIPLDDGEYTVNLYFAELWFGATDGGPGGVGSRIFDVNIEGILSEDNLDIFAEVGADAILKKSYTVTVTDGELNIDFDSRDQVGGERHPVINAIEILGQVIEPEERPFVTTWKTDNFGISEDNQITITTYSGETYNYYVDWGDGSTSENVTGDITHTYKAPGIYTVSINGDFPRIDLNVFPADKYVETDGLKLLTVEQWGDIEWSSMQNAFFDCASLDVVATDVPDLSRVTSMNGMFGDCDNLIGTPAFSDWNVSNVIDMSYMFFSADAFNQDIGRWDVSSVSDMTRMFWVARSFNQNIEGWNVSNVTDMSAMFFFAGSFNQDIGDWDISNVANMEVMFENSGLSNENYDNILIGWSQLASLQNGVTLDAPKNQYCDAEEARQHLIDAYGWEINDAGKTEDCDNTQDFALRINTGGTSTTYNNETFADDQYYDTGRTLDRPQTGLPEPYQTFRFSRSQQMGYTIPVPDGEYTVKLHFAELWFGATGGGTGGTGLRVFDVSLESNLVENDLDIYAEVGAEAMLVKTHTVTVTDGELNIDFDSRDEVGGQRHPVINGIEIIRGSLNGLSTIAESSELKQTNLTASVNEMLLYPNQASVSTNISFDKPTILTAIYLFDMSGRLLQSYAPKEVKNEDSYGIEVSQYSKGQYLLKVIDKKGTSYSRTLIIQR</sequence>
<keyword evidence="6" id="KW-1133">Transmembrane helix</keyword>
<keyword evidence="13" id="KW-1185">Reference proteome</keyword>
<feature type="chain" id="PRO_5045613216" evidence="10">
    <location>
        <begin position="21"/>
        <end position="1606"/>
    </location>
</feature>
<dbReference type="EMBL" id="JBHSAW010000003">
    <property type="protein sequence ID" value="MFC4094728.1"/>
    <property type="molecule type" value="Genomic_DNA"/>
</dbReference>
<dbReference type="InterPro" id="IPR035986">
    <property type="entry name" value="PKD_dom_sf"/>
</dbReference>
<comment type="subcellular location">
    <subcellularLocation>
        <location evidence="1">Endoplasmic reticulum membrane</location>
        <topology evidence="1">Single-pass type I membrane protein</topology>
    </subcellularLocation>
</comment>
<dbReference type="InterPro" id="IPR039155">
    <property type="entry name" value="MLEC"/>
</dbReference>
<dbReference type="Pfam" id="PF01344">
    <property type="entry name" value="Kelch_1"/>
    <property type="match status" value="1"/>
</dbReference>
<evidence type="ECO:0000256" key="6">
    <source>
        <dbReference type="ARBA" id="ARBA00022989"/>
    </source>
</evidence>
<evidence type="ECO:0000256" key="9">
    <source>
        <dbReference type="ARBA" id="ARBA00023277"/>
    </source>
</evidence>
<gene>
    <name evidence="12" type="ORF">ACFOUT_02510</name>
</gene>
<keyword evidence="4 10" id="KW-0732">Signal</keyword>
<dbReference type="Gene3D" id="2.60.40.10">
    <property type="entry name" value="Immunoglobulins"/>
    <property type="match status" value="2"/>
</dbReference>
<dbReference type="SUPFAM" id="SSF49299">
    <property type="entry name" value="PKD domain"/>
    <property type="match status" value="2"/>
</dbReference>
<name>A0ABV8JLS5_9FLAO</name>
<dbReference type="Pfam" id="PF11721">
    <property type="entry name" value="Malectin"/>
    <property type="match status" value="3"/>
</dbReference>
<dbReference type="InterPro" id="IPR026444">
    <property type="entry name" value="Secre_tail"/>
</dbReference>
<evidence type="ECO:0000256" key="3">
    <source>
        <dbReference type="ARBA" id="ARBA00022692"/>
    </source>
</evidence>
<dbReference type="SUPFAM" id="SSF117281">
    <property type="entry name" value="Kelch motif"/>
    <property type="match status" value="1"/>
</dbReference>
<dbReference type="Pfam" id="PF05345">
    <property type="entry name" value="He_PIG"/>
    <property type="match status" value="1"/>
</dbReference>
<comment type="caution">
    <text evidence="12">The sequence shown here is derived from an EMBL/GenBank/DDBJ whole genome shotgun (WGS) entry which is preliminary data.</text>
</comment>
<dbReference type="InterPro" id="IPR008979">
    <property type="entry name" value="Galactose-bd-like_sf"/>
</dbReference>
<evidence type="ECO:0000256" key="7">
    <source>
        <dbReference type="ARBA" id="ARBA00023136"/>
    </source>
</evidence>
<keyword evidence="7" id="KW-0472">Membrane</keyword>
<dbReference type="NCBIfam" id="TIGR02167">
    <property type="entry name" value="Liste_lipo_26"/>
    <property type="match status" value="2"/>
</dbReference>
<dbReference type="Gene3D" id="2.60.120.430">
    <property type="entry name" value="Galactose-binding lectin"/>
    <property type="match status" value="3"/>
</dbReference>
<dbReference type="InterPro" id="IPR005046">
    <property type="entry name" value="DUF285"/>
</dbReference>
<dbReference type="Pfam" id="PF24681">
    <property type="entry name" value="Kelch_KLHDC2_KLHL20_DRC7"/>
    <property type="match status" value="1"/>
</dbReference>
<feature type="domain" description="PKD" evidence="11">
    <location>
        <begin position="1046"/>
        <end position="1108"/>
    </location>
</feature>
<dbReference type="Gene3D" id="2.120.10.80">
    <property type="entry name" value="Kelch-type beta propeller"/>
    <property type="match status" value="2"/>
</dbReference>
<evidence type="ECO:0000256" key="1">
    <source>
        <dbReference type="ARBA" id="ARBA00004115"/>
    </source>
</evidence>
<protein>
    <submittedName>
        <fullName evidence="12">Malectin domain-containing carbohydrate-binding protein</fullName>
    </submittedName>
</protein>
<keyword evidence="9" id="KW-0119">Carbohydrate metabolism</keyword>
<dbReference type="InterPro" id="IPR000601">
    <property type="entry name" value="PKD_dom"/>
</dbReference>
<evidence type="ECO:0000256" key="8">
    <source>
        <dbReference type="ARBA" id="ARBA00023180"/>
    </source>
</evidence>
<evidence type="ECO:0000259" key="11">
    <source>
        <dbReference type="PROSITE" id="PS50093"/>
    </source>
</evidence>
<comment type="similarity">
    <text evidence="2">Belongs to the malectin family.</text>
</comment>
<organism evidence="12 13">
    <name type="scientific">Euzebyella saccharophila</name>
    <dbReference type="NCBI Taxonomy" id="679664"/>
    <lineage>
        <taxon>Bacteria</taxon>
        <taxon>Pseudomonadati</taxon>
        <taxon>Bacteroidota</taxon>
        <taxon>Flavobacteriia</taxon>
        <taxon>Flavobacteriales</taxon>
        <taxon>Flavobacteriaceae</taxon>
        <taxon>Euzebyella</taxon>
    </lineage>
</organism>
<evidence type="ECO:0000256" key="2">
    <source>
        <dbReference type="ARBA" id="ARBA00009141"/>
    </source>
</evidence>
<dbReference type="InterPro" id="IPR015915">
    <property type="entry name" value="Kelch-typ_b-propeller"/>
</dbReference>